<dbReference type="Proteomes" id="UP000235828">
    <property type="component" value="Plasmid P"/>
</dbReference>
<proteinExistence type="predicted"/>
<feature type="transmembrane region" description="Helical" evidence="1">
    <location>
        <begin position="12"/>
        <end position="34"/>
    </location>
</feature>
<dbReference type="KEGG" id="vta:P0021"/>
<accession>A0A2N8ZNN3</accession>
<keyword evidence="3" id="KW-1185">Reference proteome</keyword>
<dbReference type="AlphaFoldDB" id="A0A2N8ZNN3"/>
<protein>
    <submittedName>
        <fullName evidence="2">Uncharacterized protein</fullName>
    </submittedName>
</protein>
<organism evidence="2 3">
    <name type="scientific">Vibrio tapetis subsp. tapetis</name>
    <dbReference type="NCBI Taxonomy" id="1671868"/>
    <lineage>
        <taxon>Bacteria</taxon>
        <taxon>Pseudomonadati</taxon>
        <taxon>Pseudomonadota</taxon>
        <taxon>Gammaproteobacteria</taxon>
        <taxon>Vibrionales</taxon>
        <taxon>Vibrionaceae</taxon>
        <taxon>Vibrio</taxon>
    </lineage>
</organism>
<keyword evidence="1" id="KW-0472">Membrane</keyword>
<keyword evidence="2" id="KW-0614">Plasmid</keyword>
<sequence>MAERGLGGDTVVWVLLGSGLGLGVSGMDLGSLYHRHPNGASLARAGWP</sequence>
<evidence type="ECO:0000313" key="2">
    <source>
        <dbReference type="EMBL" id="SON53466.1"/>
    </source>
</evidence>
<geneLocation type="plasmid" evidence="3">
    <name>p</name>
</geneLocation>
<keyword evidence="1" id="KW-0812">Transmembrane</keyword>
<keyword evidence="1" id="KW-1133">Transmembrane helix</keyword>
<dbReference type="EMBL" id="LT960613">
    <property type="protein sequence ID" value="SON53466.1"/>
    <property type="molecule type" value="Genomic_DNA"/>
</dbReference>
<gene>
    <name evidence="2" type="ORF">VTAP4600_P0021</name>
</gene>
<evidence type="ECO:0000313" key="3">
    <source>
        <dbReference type="Proteomes" id="UP000235828"/>
    </source>
</evidence>
<evidence type="ECO:0000256" key="1">
    <source>
        <dbReference type="SAM" id="Phobius"/>
    </source>
</evidence>
<name>A0A2N8ZNN3_9VIBR</name>
<reference evidence="2 3" key="1">
    <citation type="submission" date="2017-10" db="EMBL/GenBank/DDBJ databases">
        <authorList>
            <person name="Banno H."/>
            <person name="Chua N.-H."/>
        </authorList>
    </citation>
    <scope>NUCLEOTIDE SEQUENCE [LARGE SCALE GENOMIC DNA]</scope>
    <source>
        <strain evidence="2">Vibrio tapetis CECT4600</strain>
        <plasmid evidence="3">Plasmid p</plasmid>
    </source>
</reference>